<evidence type="ECO:0000313" key="2">
    <source>
        <dbReference type="EMBL" id="QIS10353.1"/>
    </source>
</evidence>
<reference evidence="2 3" key="1">
    <citation type="journal article" date="2019" name="ACS Chem. Biol.">
        <title>Identification and Mobilization of a Cryptic Antibiotic Biosynthesis Gene Locus from a Human-Pathogenic Nocardia Isolate.</title>
        <authorList>
            <person name="Herisse M."/>
            <person name="Ishida K."/>
            <person name="Porter J.L."/>
            <person name="Howden B."/>
            <person name="Hertweck C."/>
            <person name="Stinear T.P."/>
            <person name="Pidot S.J."/>
        </authorList>
    </citation>
    <scope>NUCLEOTIDE SEQUENCE [LARGE SCALE GENOMIC DNA]</scope>
    <source>
        <strain evidence="2 3">AUSMDU00012717</strain>
    </source>
</reference>
<dbReference type="KEGG" id="nah:F5544_12310"/>
<protein>
    <submittedName>
        <fullName evidence="2">DUF3558 domain-containing protein</fullName>
    </submittedName>
</protein>
<evidence type="ECO:0000256" key="1">
    <source>
        <dbReference type="SAM" id="MobiDB-lite"/>
    </source>
</evidence>
<dbReference type="Pfam" id="PF12079">
    <property type="entry name" value="DUF3558"/>
    <property type="match status" value="1"/>
</dbReference>
<proteinExistence type="predicted"/>
<evidence type="ECO:0000313" key="3">
    <source>
        <dbReference type="Proteomes" id="UP000503540"/>
    </source>
</evidence>
<gene>
    <name evidence="2" type="ORF">F5544_12310</name>
</gene>
<feature type="region of interest" description="Disordered" evidence="1">
    <location>
        <begin position="47"/>
        <end position="75"/>
    </location>
</feature>
<name>A0A6G9YBE6_9NOCA</name>
<keyword evidence="3" id="KW-1185">Reference proteome</keyword>
<organism evidence="2 3">
    <name type="scientific">Nocardia arthritidis</name>
    <dbReference type="NCBI Taxonomy" id="228602"/>
    <lineage>
        <taxon>Bacteria</taxon>
        <taxon>Bacillati</taxon>
        <taxon>Actinomycetota</taxon>
        <taxon>Actinomycetes</taxon>
        <taxon>Mycobacteriales</taxon>
        <taxon>Nocardiaceae</taxon>
        <taxon>Nocardia</taxon>
    </lineage>
</organism>
<dbReference type="Proteomes" id="UP000503540">
    <property type="component" value="Chromosome"/>
</dbReference>
<accession>A0A6G9YBE6</accession>
<sequence>MPVQPRQASSWYRRVGKSMTSRSNSARLAALALGAVFVLAGCGSSKDGNPEPTANGDKTASSASPAPDVPSGYNTCKDIPQSVLDSEQLKIIGPEDISSGHFLWRGCSYRHSGGYGTIIRVTNATVDAVRDQKFPEAAEFTVDGRKAISTRQFKGPNIKDSCTVNVEMKGGSLDVNVNNPPSQSSTTRNLDSCDIAKTLAEKIVPTLPVGA</sequence>
<dbReference type="AlphaFoldDB" id="A0A6G9YBE6"/>
<dbReference type="InterPro" id="IPR024520">
    <property type="entry name" value="DUF3558"/>
</dbReference>
<feature type="compositionally biased region" description="Low complexity" evidence="1">
    <location>
        <begin position="60"/>
        <end position="71"/>
    </location>
</feature>
<dbReference type="EMBL" id="CP046172">
    <property type="protein sequence ID" value="QIS10353.1"/>
    <property type="molecule type" value="Genomic_DNA"/>
</dbReference>